<dbReference type="InterPro" id="IPR036291">
    <property type="entry name" value="NAD(P)-bd_dom_sf"/>
</dbReference>
<keyword evidence="4" id="KW-1185">Reference proteome</keyword>
<dbReference type="PRINTS" id="PR00080">
    <property type="entry name" value="SDRFAMILY"/>
</dbReference>
<dbReference type="InterPro" id="IPR050259">
    <property type="entry name" value="SDR"/>
</dbReference>
<dbReference type="PANTHER" id="PTHR42879">
    <property type="entry name" value="3-OXOACYL-(ACYL-CARRIER-PROTEIN) REDUCTASE"/>
    <property type="match status" value="1"/>
</dbReference>
<dbReference type="EC" id="1.1.1.30" evidence="3"/>
<dbReference type="SUPFAM" id="SSF51735">
    <property type="entry name" value="NAD(P)-binding Rossmann-fold domains"/>
    <property type="match status" value="1"/>
</dbReference>
<dbReference type="STRING" id="1220589.CD32_03990"/>
<dbReference type="Gene3D" id="3.40.50.720">
    <property type="entry name" value="NAD(P)-binding Rossmann-like Domain"/>
    <property type="match status" value="1"/>
</dbReference>
<comment type="caution">
    <text evidence="3">The sequence shown here is derived from an EMBL/GenBank/DDBJ whole genome shotgun (WGS) entry which is preliminary data.</text>
</comment>
<dbReference type="InterPro" id="IPR002347">
    <property type="entry name" value="SDR_fam"/>
</dbReference>
<dbReference type="EMBL" id="JPVP01000048">
    <property type="protein sequence ID" value="KGR87197.1"/>
    <property type="molecule type" value="Genomic_DNA"/>
</dbReference>
<dbReference type="NCBIfam" id="NF009093">
    <property type="entry name" value="PRK12429.1"/>
    <property type="match status" value="1"/>
</dbReference>
<dbReference type="GO" id="GO:0003858">
    <property type="term" value="F:3-hydroxybutyrate dehydrogenase activity"/>
    <property type="evidence" value="ECO:0007669"/>
    <property type="project" value="UniProtKB-EC"/>
</dbReference>
<dbReference type="OrthoDB" id="9803333at2"/>
<sequence length="254" mass="27434">MKDKVVFITGAARGIGYEIAQAFLEEGAKVMISDINEESLEKALEGLSENAAGIACDVSKEEDVKRAVDATVEQFGSIDILINNAGLQHVAMIEDFPAAKFEQMLKIMLVGPFLTTKYALPYMKEKNFGRIINISSINGLIGFAGKSAYNSAKHGVIGLTKVTALETAEYNITANAICPGYADTALVRGQFEDLAKTRNISTEQVLNEVLFPLIPQKRLLDVAEIASLAKYLASEESRGMTGQSLVLDGGYTTQ</sequence>
<dbReference type="NCBIfam" id="TIGR01963">
    <property type="entry name" value="PHB_DH"/>
    <property type="match status" value="1"/>
</dbReference>
<dbReference type="PROSITE" id="PS00061">
    <property type="entry name" value="ADH_SHORT"/>
    <property type="match status" value="1"/>
</dbReference>
<dbReference type="RefSeq" id="WP_036151523.1">
    <property type="nucleotide sequence ID" value="NZ_AVCX01000015.1"/>
</dbReference>
<dbReference type="GO" id="GO:0008206">
    <property type="term" value="P:bile acid metabolic process"/>
    <property type="evidence" value="ECO:0007669"/>
    <property type="project" value="UniProtKB-ARBA"/>
</dbReference>
<evidence type="ECO:0000256" key="2">
    <source>
        <dbReference type="ARBA" id="ARBA00023002"/>
    </source>
</evidence>
<dbReference type="eggNOG" id="COG1028">
    <property type="taxonomic scope" value="Bacteria"/>
</dbReference>
<protein>
    <submittedName>
        <fullName evidence="3">3-hydroxybutyrate dehydrogenase</fullName>
        <ecNumber evidence="3">1.1.1.30</ecNumber>
    </submittedName>
</protein>
<dbReference type="Pfam" id="PF13561">
    <property type="entry name" value="adh_short_C2"/>
    <property type="match status" value="1"/>
</dbReference>
<dbReference type="PANTHER" id="PTHR42879:SF2">
    <property type="entry name" value="3-OXOACYL-[ACYL-CARRIER-PROTEIN] REDUCTASE FABG"/>
    <property type="match status" value="1"/>
</dbReference>
<gene>
    <name evidence="3" type="ORF">CD32_03990</name>
</gene>
<dbReference type="FunFam" id="3.40.50.720:FF:000084">
    <property type="entry name" value="Short-chain dehydrogenase reductase"/>
    <property type="match status" value="1"/>
</dbReference>
<dbReference type="AlphaFoldDB" id="A0A0A3JJM3"/>
<evidence type="ECO:0000313" key="4">
    <source>
        <dbReference type="Proteomes" id="UP000030437"/>
    </source>
</evidence>
<dbReference type="PRINTS" id="PR00081">
    <property type="entry name" value="GDHRDH"/>
</dbReference>
<comment type="similarity">
    <text evidence="1">Belongs to the short-chain dehydrogenases/reductases (SDR) family.</text>
</comment>
<name>A0A0A3JJM3_9BACI</name>
<reference evidence="3 4" key="1">
    <citation type="submission" date="2014-02" db="EMBL/GenBank/DDBJ databases">
        <title>Draft genome sequence of Lysinibacillus odysseyi NBRC 100172.</title>
        <authorList>
            <person name="Zhang F."/>
            <person name="Wang G."/>
            <person name="Zhang L."/>
        </authorList>
    </citation>
    <scope>NUCLEOTIDE SEQUENCE [LARGE SCALE GENOMIC DNA]</scope>
    <source>
        <strain evidence="3 4">NBRC 100172</strain>
    </source>
</reference>
<dbReference type="NCBIfam" id="NF005559">
    <property type="entry name" value="PRK07231.1"/>
    <property type="match status" value="1"/>
</dbReference>
<dbReference type="Proteomes" id="UP000030437">
    <property type="component" value="Unassembled WGS sequence"/>
</dbReference>
<dbReference type="InterPro" id="IPR020904">
    <property type="entry name" value="Sc_DH/Rdtase_CS"/>
</dbReference>
<proteinExistence type="inferred from homology"/>
<organism evidence="3 4">
    <name type="scientific">Lysinibacillus odysseyi 34hs-1 = NBRC 100172</name>
    <dbReference type="NCBI Taxonomy" id="1220589"/>
    <lineage>
        <taxon>Bacteria</taxon>
        <taxon>Bacillati</taxon>
        <taxon>Bacillota</taxon>
        <taxon>Bacilli</taxon>
        <taxon>Bacillales</taxon>
        <taxon>Bacillaceae</taxon>
        <taxon>Lysinibacillus</taxon>
    </lineage>
</organism>
<evidence type="ECO:0000313" key="3">
    <source>
        <dbReference type="EMBL" id="KGR87197.1"/>
    </source>
</evidence>
<dbReference type="InterPro" id="IPR011294">
    <property type="entry name" value="3-OHbutyrate_DH"/>
</dbReference>
<keyword evidence="2 3" id="KW-0560">Oxidoreductase</keyword>
<evidence type="ECO:0000256" key="1">
    <source>
        <dbReference type="ARBA" id="ARBA00006484"/>
    </source>
</evidence>
<accession>A0A0A3JJM3</accession>